<organism evidence="1 2">
    <name type="scientific">Candidatus Roizmanbacteria bacterium CG09_land_8_20_14_0_10_41_9</name>
    <dbReference type="NCBI Taxonomy" id="1974850"/>
    <lineage>
        <taxon>Bacteria</taxon>
        <taxon>Candidatus Roizmaniibacteriota</taxon>
    </lineage>
</organism>
<dbReference type="EMBL" id="PEZG01000029">
    <property type="protein sequence ID" value="PIS15882.1"/>
    <property type="molecule type" value="Genomic_DNA"/>
</dbReference>
<gene>
    <name evidence="1" type="ORF">COT62_01320</name>
</gene>
<sequence length="116" mass="13263">MVEQSNGEPEKLSPVTIHFGDVFTRRQDPSQRYVIVDVGSGDTCHSSRIIEVEGVEAIGFFGTTFRGHIGNINPEKPWSLERIIKARRVHSKYKFLKMEEDMLRSASEQEPRLFPS</sequence>
<dbReference type="AlphaFoldDB" id="A0A2H0WT84"/>
<evidence type="ECO:0000313" key="2">
    <source>
        <dbReference type="Proteomes" id="UP000231198"/>
    </source>
</evidence>
<protein>
    <submittedName>
        <fullName evidence="1">Uncharacterized protein</fullName>
    </submittedName>
</protein>
<reference evidence="2" key="1">
    <citation type="submission" date="2017-09" db="EMBL/GenBank/DDBJ databases">
        <title>Depth-based differentiation of microbial function through sediment-hosted aquifers and enrichment of novel symbionts in the deep terrestrial subsurface.</title>
        <authorList>
            <person name="Probst A.J."/>
            <person name="Ladd B."/>
            <person name="Jarett J.K."/>
            <person name="Geller-Mcgrath D.E."/>
            <person name="Sieber C.M.K."/>
            <person name="Emerson J.B."/>
            <person name="Anantharaman K."/>
            <person name="Thomas B.C."/>
            <person name="Malmstrom R."/>
            <person name="Stieglmeier M."/>
            <person name="Klingl A."/>
            <person name="Woyke T."/>
            <person name="Ryan C.M."/>
            <person name="Banfield J.F."/>
        </authorList>
    </citation>
    <scope>NUCLEOTIDE SEQUENCE [LARGE SCALE GENOMIC DNA]</scope>
</reference>
<dbReference type="Proteomes" id="UP000231198">
    <property type="component" value="Unassembled WGS sequence"/>
</dbReference>
<accession>A0A2H0WT84</accession>
<comment type="caution">
    <text evidence="1">The sequence shown here is derived from an EMBL/GenBank/DDBJ whole genome shotgun (WGS) entry which is preliminary data.</text>
</comment>
<evidence type="ECO:0000313" key="1">
    <source>
        <dbReference type="EMBL" id="PIS15882.1"/>
    </source>
</evidence>
<proteinExistence type="predicted"/>
<name>A0A2H0WT84_9BACT</name>